<dbReference type="GO" id="GO:0097225">
    <property type="term" value="C:sperm midpiece"/>
    <property type="evidence" value="ECO:0007669"/>
    <property type="project" value="Ensembl"/>
</dbReference>
<evidence type="ECO:0000256" key="4">
    <source>
        <dbReference type="ARBA" id="ARBA00023157"/>
    </source>
</evidence>
<reference evidence="11" key="3">
    <citation type="submission" date="2025-09" db="UniProtKB">
        <authorList>
            <consortium name="Ensembl"/>
        </authorList>
    </citation>
    <scope>IDENTIFICATION</scope>
</reference>
<feature type="disulfide bond" evidence="8">
    <location>
        <begin position="203"/>
        <end position="218"/>
    </location>
</feature>
<dbReference type="SUPFAM" id="SSF51445">
    <property type="entry name" value="(Trans)glycosidases"/>
    <property type="match status" value="1"/>
</dbReference>
<dbReference type="EC" id="3.2.1.35" evidence="9"/>
<dbReference type="EMBL" id="AAQR03164212">
    <property type="status" value="NOT_ANNOTATED_CDS"/>
    <property type="molecule type" value="Genomic_DNA"/>
</dbReference>
<keyword evidence="3 9" id="KW-0378">Hydrolase</keyword>
<dbReference type="AlphaFoldDB" id="H0Y0T8"/>
<evidence type="ECO:0000256" key="9">
    <source>
        <dbReference type="RuleBase" id="RU610713"/>
    </source>
</evidence>
<dbReference type="GO" id="GO:0006954">
    <property type="term" value="P:inflammatory response"/>
    <property type="evidence" value="ECO:0007669"/>
    <property type="project" value="Ensembl"/>
</dbReference>
<dbReference type="GO" id="GO:0009615">
    <property type="term" value="P:response to virus"/>
    <property type="evidence" value="ECO:0007669"/>
    <property type="project" value="Ensembl"/>
</dbReference>
<evidence type="ECO:0000313" key="12">
    <source>
        <dbReference type="Proteomes" id="UP000005225"/>
    </source>
</evidence>
<dbReference type="PIRSF" id="PIRSF038193">
    <property type="entry name" value="Hyaluronidase"/>
    <property type="match status" value="1"/>
</dbReference>
<reference evidence="11" key="2">
    <citation type="submission" date="2025-08" db="UniProtKB">
        <authorList>
            <consortium name="Ensembl"/>
        </authorList>
    </citation>
    <scope>IDENTIFICATION</scope>
</reference>
<dbReference type="PANTHER" id="PTHR11769">
    <property type="entry name" value="HYALURONIDASE"/>
    <property type="match status" value="1"/>
</dbReference>
<feature type="active site" description="Proton donor" evidence="7">
    <location>
        <position position="127"/>
    </location>
</feature>
<dbReference type="Gene3D" id="3.20.20.70">
    <property type="entry name" value="Aldolase class I"/>
    <property type="match status" value="1"/>
</dbReference>
<feature type="signal peptide" evidence="10">
    <location>
        <begin position="1"/>
        <end position="20"/>
    </location>
</feature>
<dbReference type="PANTHER" id="PTHR11769:SF19">
    <property type="entry name" value="HYALURONIDASE-3"/>
    <property type="match status" value="1"/>
</dbReference>
<evidence type="ECO:0000256" key="6">
    <source>
        <dbReference type="PIRNR" id="PIRNR038193"/>
    </source>
</evidence>
<evidence type="ECO:0000256" key="7">
    <source>
        <dbReference type="PIRSR" id="PIRSR038193-1"/>
    </source>
</evidence>
<dbReference type="FunFam" id="3.20.20.70:FF:000065">
    <property type="entry name" value="Hyaluronidase"/>
    <property type="match status" value="1"/>
</dbReference>
<evidence type="ECO:0000256" key="2">
    <source>
        <dbReference type="ARBA" id="ARBA00008871"/>
    </source>
</evidence>
<accession>H0Y0T8</accession>
<dbReference type="GO" id="GO:0071493">
    <property type="term" value="P:cellular response to UV-B"/>
    <property type="evidence" value="ECO:0007669"/>
    <property type="project" value="Ensembl"/>
</dbReference>
<dbReference type="InParanoid" id="H0Y0T8"/>
<dbReference type="GO" id="GO:2000368">
    <property type="term" value="P:positive regulation of acrosomal vesicle exocytosis"/>
    <property type="evidence" value="ECO:0007669"/>
    <property type="project" value="Ensembl"/>
</dbReference>
<evidence type="ECO:0000256" key="8">
    <source>
        <dbReference type="PIRSR" id="PIRSR038193-3"/>
    </source>
</evidence>
<feature type="chain" id="PRO_5003545668" description="Hyaluronidase" evidence="10">
    <location>
        <begin position="21"/>
        <end position="329"/>
    </location>
</feature>
<dbReference type="Ensembl" id="ENSOGAT00000027539.1">
    <property type="protein sequence ID" value="ENSOGAP00000021981.1"/>
    <property type="gene ID" value="ENSOGAG00000028507.1"/>
</dbReference>
<keyword evidence="10" id="KW-0732">Signal</keyword>
<dbReference type="GO" id="GO:0005975">
    <property type="term" value="P:carbohydrate metabolic process"/>
    <property type="evidence" value="ECO:0007669"/>
    <property type="project" value="UniProtKB-UniRule"/>
</dbReference>
<dbReference type="InterPro" id="IPR018155">
    <property type="entry name" value="Hyaluronidase"/>
</dbReference>
<comment type="catalytic activity">
    <reaction evidence="1 9">
        <text>Random hydrolysis of (1-&gt;4)-linkages between N-acetyl-beta-D-glucosamine and D-glucuronate residues in hyaluronate.</text>
        <dbReference type="EC" id="3.2.1.35"/>
    </reaction>
</comment>
<dbReference type="GO" id="GO:0001552">
    <property type="term" value="P:ovarian follicle atresia"/>
    <property type="evidence" value="ECO:0007669"/>
    <property type="project" value="Ensembl"/>
</dbReference>
<proteinExistence type="inferred from homology"/>
<dbReference type="GO" id="GO:0007341">
    <property type="term" value="P:penetration of zona pellucida"/>
    <property type="evidence" value="ECO:0007669"/>
    <property type="project" value="Ensembl"/>
</dbReference>
<dbReference type="GO" id="GO:0005783">
    <property type="term" value="C:endoplasmic reticulum"/>
    <property type="evidence" value="ECO:0007669"/>
    <property type="project" value="Ensembl"/>
</dbReference>
<dbReference type="GO" id="GO:0071347">
    <property type="term" value="P:cellular response to interleukin-1"/>
    <property type="evidence" value="ECO:0007669"/>
    <property type="project" value="Ensembl"/>
</dbReference>
<sequence length="329" mass="36723">MTMQLGPALVLGVAPCLGYGQPLLQAPEHPFSVLWNVSQAHTHFGVHLPLSALGIIGNHGQHFYGQNITIFYKNHLGLYPYLGPRNTAHNGGIPQAVPFDHHLTQATNQIHCSLQPSFAGLAVLDWEEWYPLWTGNWGHHRAYQAASWTWAQRMFPNLDPQEQLHKAHIGFEQAAHALMEETLWLGQALQPHGLWGFYCYPACGNGWHSMASNYTGHCHGATLARNTELHWLWAASSALFPSIYLPPKLPPTTTRFVQHRLEETFRVALAGHPHPLPVLAYARLTHQSSGRFLSQDDLVWTIDVSAALGATGMVLWGDLSFSSSEKECW</sequence>
<keyword evidence="5 9" id="KW-0326">Glycosidase</keyword>
<reference evidence="12" key="1">
    <citation type="submission" date="2011-03" db="EMBL/GenBank/DDBJ databases">
        <title>Version 3 of the genome sequence of Otolemur garnettii (Bushbaby).</title>
        <authorList>
            <consortium name="The Broad Institute Genome Sequencing Platform"/>
            <person name="Di Palma F."/>
            <person name="Johnson J."/>
            <person name="Lander E.S."/>
            <person name="Lindblad-Toh K."/>
            <person name="Jaffe D.B."/>
            <person name="Gnerre S."/>
            <person name="MacCallum I."/>
            <person name="Przybylski D."/>
            <person name="Ribeiro F.J."/>
            <person name="Burton J.N."/>
            <person name="Walker B.J."/>
            <person name="Sharpe T."/>
            <person name="Hall G."/>
        </authorList>
    </citation>
    <scope>NUCLEOTIDE SEQUENCE [LARGE SCALE GENOMIC DNA]</scope>
</reference>
<dbReference type="GO" id="GO:0002080">
    <property type="term" value="C:acrosomal membrane"/>
    <property type="evidence" value="ECO:0007669"/>
    <property type="project" value="Ensembl"/>
</dbReference>
<keyword evidence="12" id="KW-1185">Reference proteome</keyword>
<dbReference type="GO" id="GO:0033906">
    <property type="term" value="F:hyaluronoglucuronidase activity"/>
    <property type="evidence" value="ECO:0007669"/>
    <property type="project" value="Ensembl"/>
</dbReference>
<dbReference type="eggNOG" id="ENOG502QTXP">
    <property type="taxonomic scope" value="Eukaryota"/>
</dbReference>
<name>H0Y0T8_OTOGA</name>
<dbReference type="GeneTree" id="ENSGT01020000230364"/>
<dbReference type="HOGENOM" id="CLU_036366_2_0_1"/>
<dbReference type="GO" id="GO:2000355">
    <property type="term" value="P:negative regulation of ovarian follicle development"/>
    <property type="evidence" value="ECO:0007669"/>
    <property type="project" value="Ensembl"/>
</dbReference>
<dbReference type="OMA" id="GWATSWH"/>
<dbReference type="GO" id="GO:0005769">
    <property type="term" value="C:early endosome"/>
    <property type="evidence" value="ECO:0007669"/>
    <property type="project" value="Ensembl"/>
</dbReference>
<dbReference type="FunCoup" id="H0Y0T8">
    <property type="interactions" value="211"/>
</dbReference>
<dbReference type="STRING" id="30611.ENSOGAP00000021981"/>
<evidence type="ECO:0000256" key="5">
    <source>
        <dbReference type="ARBA" id="ARBA00023295"/>
    </source>
</evidence>
<evidence type="ECO:0000256" key="1">
    <source>
        <dbReference type="ARBA" id="ARBA00000251"/>
    </source>
</evidence>
<dbReference type="InterPro" id="IPR017853">
    <property type="entry name" value="GH"/>
</dbReference>
<comment type="similarity">
    <text evidence="2 6 9">Belongs to the glycosyl hydrolase 56 family.</text>
</comment>
<protein>
    <recommendedName>
        <fullName evidence="9">Hyaluronidase</fullName>
        <ecNumber evidence="9">3.2.1.35</ecNumber>
    </recommendedName>
</protein>
<dbReference type="GO" id="GO:0030214">
    <property type="term" value="P:hyaluronan catabolic process"/>
    <property type="evidence" value="ECO:0007669"/>
    <property type="project" value="Ensembl"/>
</dbReference>
<keyword evidence="4 8" id="KW-1015">Disulfide bond</keyword>
<organism evidence="11 12">
    <name type="scientific">Otolemur garnettii</name>
    <name type="common">Small-eared galago</name>
    <name type="synonym">Garnett's greater bushbaby</name>
    <dbReference type="NCBI Taxonomy" id="30611"/>
    <lineage>
        <taxon>Eukaryota</taxon>
        <taxon>Metazoa</taxon>
        <taxon>Chordata</taxon>
        <taxon>Craniata</taxon>
        <taxon>Vertebrata</taxon>
        <taxon>Euteleostomi</taxon>
        <taxon>Mammalia</taxon>
        <taxon>Eutheria</taxon>
        <taxon>Euarchontoglires</taxon>
        <taxon>Primates</taxon>
        <taxon>Strepsirrhini</taxon>
        <taxon>Lorisiformes</taxon>
        <taxon>Galagidae</taxon>
        <taxon>Otolemur</taxon>
    </lineage>
</organism>
<evidence type="ECO:0000256" key="10">
    <source>
        <dbReference type="SAM" id="SignalP"/>
    </source>
</evidence>
<dbReference type="InterPro" id="IPR013785">
    <property type="entry name" value="Aldolase_TIM"/>
</dbReference>
<dbReference type="GO" id="GO:0004415">
    <property type="term" value="F:hyalurononglucosaminidase activity"/>
    <property type="evidence" value="ECO:0007669"/>
    <property type="project" value="UniProtKB-UniRule"/>
</dbReference>
<dbReference type="GO" id="GO:0051216">
    <property type="term" value="P:cartilage development"/>
    <property type="evidence" value="ECO:0007669"/>
    <property type="project" value="Ensembl"/>
</dbReference>
<dbReference type="Pfam" id="PF01630">
    <property type="entry name" value="Glyco_hydro_56"/>
    <property type="match status" value="1"/>
</dbReference>
<evidence type="ECO:0000256" key="3">
    <source>
        <dbReference type="ARBA" id="ARBA00022801"/>
    </source>
</evidence>
<dbReference type="GO" id="GO:0005764">
    <property type="term" value="C:lysosome"/>
    <property type="evidence" value="ECO:0007669"/>
    <property type="project" value="Ensembl"/>
</dbReference>
<dbReference type="GO" id="GO:0046677">
    <property type="term" value="P:response to antibiotic"/>
    <property type="evidence" value="ECO:0007669"/>
    <property type="project" value="Ensembl"/>
</dbReference>
<evidence type="ECO:0000313" key="11">
    <source>
        <dbReference type="Ensembl" id="ENSOGAP00000021981.1"/>
    </source>
</evidence>
<dbReference type="Proteomes" id="UP000005225">
    <property type="component" value="Unassembled WGS sequence"/>
</dbReference>
<dbReference type="PRINTS" id="PR00846">
    <property type="entry name" value="GLHYDRLASE56"/>
</dbReference>
<dbReference type="GO" id="GO:0071356">
    <property type="term" value="P:cellular response to tumor necrosis factor"/>
    <property type="evidence" value="ECO:0007669"/>
    <property type="project" value="Ensembl"/>
</dbReference>